<dbReference type="AlphaFoldDB" id="A0A399T7X0"/>
<evidence type="ECO:0008006" key="3">
    <source>
        <dbReference type="Google" id="ProtNLM"/>
    </source>
</evidence>
<name>A0A399T7X0_9BACT</name>
<dbReference type="OrthoDB" id="191172at2"/>
<evidence type="ECO:0000313" key="1">
    <source>
        <dbReference type="EMBL" id="RIJ50033.1"/>
    </source>
</evidence>
<dbReference type="EMBL" id="QWGR01000002">
    <property type="protein sequence ID" value="RIJ50033.1"/>
    <property type="molecule type" value="Genomic_DNA"/>
</dbReference>
<accession>A0A399T7X0</accession>
<dbReference type="Proteomes" id="UP000265926">
    <property type="component" value="Unassembled WGS sequence"/>
</dbReference>
<evidence type="ECO:0000313" key="2">
    <source>
        <dbReference type="Proteomes" id="UP000265926"/>
    </source>
</evidence>
<dbReference type="RefSeq" id="WP_119436720.1">
    <property type="nucleotide sequence ID" value="NZ_QWGR01000002.1"/>
</dbReference>
<proteinExistence type="predicted"/>
<organism evidence="1 2">
    <name type="scientific">Maribellus luteus</name>
    <dbReference type="NCBI Taxonomy" id="2305463"/>
    <lineage>
        <taxon>Bacteria</taxon>
        <taxon>Pseudomonadati</taxon>
        <taxon>Bacteroidota</taxon>
        <taxon>Bacteroidia</taxon>
        <taxon>Marinilabiliales</taxon>
        <taxon>Prolixibacteraceae</taxon>
        <taxon>Maribellus</taxon>
    </lineage>
</organism>
<keyword evidence="2" id="KW-1185">Reference proteome</keyword>
<gene>
    <name evidence="1" type="ORF">D1614_04620</name>
</gene>
<sequence length="209" mass="23731">MARDYTYPNIPMEMPVVRELLGAYRSPNNKISSMERSGELIRLRRGLYIASSASGTREVSRELIANNLYGPSYVSCESALSYHRLNPERVNAVVSSTFKRAKSYSTPLGEFEYITVPEDYYSIGIEQVLVGDEYAFLIATPEKALCDLIISTSGLRFQSARAAREYILYDLRIDLSERPVWDIDIVAACAQHRRKSRELNFLLEVLQNG</sequence>
<reference evidence="1 2" key="1">
    <citation type="submission" date="2018-08" db="EMBL/GenBank/DDBJ databases">
        <title>Pallidiluteibacterium maritimus gen. nov., sp. nov., isolated from coastal sediment.</title>
        <authorList>
            <person name="Zhou L.Y."/>
        </authorList>
    </citation>
    <scope>NUCLEOTIDE SEQUENCE [LARGE SCALE GENOMIC DNA]</scope>
    <source>
        <strain evidence="1 2">XSD2</strain>
    </source>
</reference>
<comment type="caution">
    <text evidence="1">The sequence shown here is derived from an EMBL/GenBank/DDBJ whole genome shotgun (WGS) entry which is preliminary data.</text>
</comment>
<protein>
    <recommendedName>
        <fullName evidence="3">Transcriptional regulator, AbiEi antitoxin, Type IV TA system</fullName>
    </recommendedName>
</protein>